<dbReference type="SUPFAM" id="SSF55729">
    <property type="entry name" value="Acyl-CoA N-acyltransferases (Nat)"/>
    <property type="match status" value="1"/>
</dbReference>
<dbReference type="InParanoid" id="B4DBM8"/>
<protein>
    <submittedName>
        <fullName evidence="2">GCN5-related N-acetyltransferase</fullName>
    </submittedName>
</protein>
<evidence type="ECO:0000313" key="3">
    <source>
        <dbReference type="Proteomes" id="UP000005824"/>
    </source>
</evidence>
<organism evidence="2 3">
    <name type="scientific">Chthoniobacter flavus Ellin428</name>
    <dbReference type="NCBI Taxonomy" id="497964"/>
    <lineage>
        <taxon>Bacteria</taxon>
        <taxon>Pseudomonadati</taxon>
        <taxon>Verrucomicrobiota</taxon>
        <taxon>Spartobacteria</taxon>
        <taxon>Chthoniobacterales</taxon>
        <taxon>Chthoniobacteraceae</taxon>
        <taxon>Chthoniobacter</taxon>
    </lineage>
</organism>
<reference evidence="2 3" key="1">
    <citation type="journal article" date="2011" name="J. Bacteriol.">
        <title>Genome sequence of Chthoniobacter flavus Ellin428, an aerobic heterotrophic soil bacterium.</title>
        <authorList>
            <person name="Kant R."/>
            <person name="van Passel M.W."/>
            <person name="Palva A."/>
            <person name="Lucas S."/>
            <person name="Lapidus A."/>
            <person name="Glavina Del Rio T."/>
            <person name="Dalin E."/>
            <person name="Tice H."/>
            <person name="Bruce D."/>
            <person name="Goodwin L."/>
            <person name="Pitluck S."/>
            <person name="Larimer F.W."/>
            <person name="Land M.L."/>
            <person name="Hauser L."/>
            <person name="Sangwan P."/>
            <person name="de Vos W.M."/>
            <person name="Janssen P.H."/>
            <person name="Smidt H."/>
        </authorList>
    </citation>
    <scope>NUCLEOTIDE SEQUENCE [LARGE SCALE GENOMIC DNA]</scope>
    <source>
        <strain evidence="2 3">Ellin428</strain>
    </source>
</reference>
<name>B4DBM8_9BACT</name>
<dbReference type="Proteomes" id="UP000005824">
    <property type="component" value="Unassembled WGS sequence"/>
</dbReference>
<dbReference type="AlphaFoldDB" id="B4DBM8"/>
<dbReference type="GO" id="GO:0016747">
    <property type="term" value="F:acyltransferase activity, transferring groups other than amino-acyl groups"/>
    <property type="evidence" value="ECO:0007669"/>
    <property type="project" value="InterPro"/>
</dbReference>
<dbReference type="Pfam" id="PF00583">
    <property type="entry name" value="Acetyltransf_1"/>
    <property type="match status" value="1"/>
</dbReference>
<dbReference type="PANTHER" id="PTHR43072">
    <property type="entry name" value="N-ACETYLTRANSFERASE"/>
    <property type="match status" value="1"/>
</dbReference>
<dbReference type="RefSeq" id="WP_006983637.1">
    <property type="nucleotide sequence ID" value="NZ_ABVL01000039.1"/>
</dbReference>
<comment type="caution">
    <text evidence="2">The sequence shown here is derived from an EMBL/GenBank/DDBJ whole genome shotgun (WGS) entry which is preliminary data.</text>
</comment>
<dbReference type="CDD" id="cd04301">
    <property type="entry name" value="NAT_SF"/>
    <property type="match status" value="1"/>
</dbReference>
<dbReference type="STRING" id="497964.CfE428DRAFT_6319"/>
<keyword evidence="2" id="KW-0808">Transferase</keyword>
<dbReference type="EMBL" id="ABVL01000039">
    <property type="protein sequence ID" value="EDY16130.1"/>
    <property type="molecule type" value="Genomic_DNA"/>
</dbReference>
<dbReference type="Gene3D" id="3.40.630.30">
    <property type="match status" value="1"/>
</dbReference>
<gene>
    <name evidence="2" type="ORF">CfE428DRAFT_6319</name>
</gene>
<keyword evidence="3" id="KW-1185">Reference proteome</keyword>
<accession>B4DBM8</accession>
<proteinExistence type="predicted"/>
<dbReference type="InterPro" id="IPR016181">
    <property type="entry name" value="Acyl_CoA_acyltransferase"/>
</dbReference>
<sequence>MLIREATEADAPGIAAVLHDITELHSVTDCPVEETCGRVAGALATAVPSPSTVVLVATTDDGNIVGYCSVHWVPFLFFKGPEGYVTELFVRQSHRSKGVGTALLEEVQRRAKLKGCSRLSLLNARDREAYRRGFYAGRQWQERERMANFILPLE</sequence>
<dbReference type="InterPro" id="IPR000182">
    <property type="entry name" value="GNAT_dom"/>
</dbReference>
<evidence type="ECO:0000313" key="2">
    <source>
        <dbReference type="EMBL" id="EDY16130.1"/>
    </source>
</evidence>
<feature type="domain" description="N-acetyltransferase" evidence="1">
    <location>
        <begin position="1"/>
        <end position="154"/>
    </location>
</feature>
<dbReference type="eggNOG" id="COG0456">
    <property type="taxonomic scope" value="Bacteria"/>
</dbReference>
<dbReference type="PROSITE" id="PS51186">
    <property type="entry name" value="GNAT"/>
    <property type="match status" value="1"/>
</dbReference>
<evidence type="ECO:0000259" key="1">
    <source>
        <dbReference type="PROSITE" id="PS51186"/>
    </source>
</evidence>